<dbReference type="PANTHER" id="PTHR33248">
    <property type="entry name" value="ZINC ION-BINDING PROTEIN"/>
    <property type="match status" value="1"/>
</dbReference>
<reference evidence="7 8" key="1">
    <citation type="journal article" date="2023" name="Plants (Basel)">
        <title>Bridging the Gap: Combining Genomics and Transcriptomics Approaches to Understand Stylosanthes scabra, an Orphan Legume from the Brazilian Caatinga.</title>
        <authorList>
            <person name="Ferreira-Neto J.R.C."/>
            <person name="da Silva M.D."/>
            <person name="Binneck E."/>
            <person name="de Melo N.F."/>
            <person name="da Silva R.H."/>
            <person name="de Melo A.L.T.M."/>
            <person name="Pandolfi V."/>
            <person name="Bustamante F.O."/>
            <person name="Brasileiro-Vidal A.C."/>
            <person name="Benko-Iseppon A.M."/>
        </authorList>
    </citation>
    <scope>NUCLEOTIDE SEQUENCE [LARGE SCALE GENOMIC DNA]</scope>
    <source>
        <tissue evidence="7">Leaves</tissue>
    </source>
</reference>
<evidence type="ECO:0000256" key="3">
    <source>
        <dbReference type="ARBA" id="ARBA00022833"/>
    </source>
</evidence>
<sequence>MSHSFDGSSSSNQRKWRRQRCYCGAAMMVLATPNAESRYVACGQVPKCGFFEWIDEEEDMKSGCKAKEKRIQCFCGDALILQMSGTALNPNRGFISCPNRSCKYFEWINKEEKACSTQQSCGSLRMDADTRKIEHYVTLMEAQERKTERLHMEIGRVDSGFERVYDELVLLKEHVGRLNNNMNQRMFPRSVTMTFVVVLAVVLFLGRLTT</sequence>
<keyword evidence="1" id="KW-0479">Metal-binding</keyword>
<name>A0ABU6UNH7_9FABA</name>
<keyword evidence="5" id="KW-0812">Transmembrane</keyword>
<evidence type="ECO:0000256" key="2">
    <source>
        <dbReference type="ARBA" id="ARBA00022771"/>
    </source>
</evidence>
<dbReference type="Proteomes" id="UP001341840">
    <property type="component" value="Unassembled WGS sequence"/>
</dbReference>
<keyword evidence="5" id="KW-0472">Membrane</keyword>
<dbReference type="PROSITE" id="PS51999">
    <property type="entry name" value="ZF_GRF"/>
    <property type="match status" value="1"/>
</dbReference>
<protein>
    <recommendedName>
        <fullName evidence="6">GRF-type domain-containing protein</fullName>
    </recommendedName>
</protein>
<evidence type="ECO:0000256" key="1">
    <source>
        <dbReference type="ARBA" id="ARBA00022723"/>
    </source>
</evidence>
<keyword evidence="2 4" id="KW-0863">Zinc-finger</keyword>
<keyword evidence="3" id="KW-0862">Zinc</keyword>
<keyword evidence="8" id="KW-1185">Reference proteome</keyword>
<evidence type="ECO:0000256" key="4">
    <source>
        <dbReference type="PROSITE-ProRule" id="PRU01343"/>
    </source>
</evidence>
<feature type="transmembrane region" description="Helical" evidence="5">
    <location>
        <begin position="186"/>
        <end position="206"/>
    </location>
</feature>
<feature type="domain" description="GRF-type" evidence="6">
    <location>
        <begin position="73"/>
        <end position="111"/>
    </location>
</feature>
<accession>A0ABU6UNH7</accession>
<dbReference type="EMBL" id="JASCZI010121752">
    <property type="protein sequence ID" value="MED6162857.1"/>
    <property type="molecule type" value="Genomic_DNA"/>
</dbReference>
<evidence type="ECO:0000256" key="5">
    <source>
        <dbReference type="SAM" id="Phobius"/>
    </source>
</evidence>
<gene>
    <name evidence="7" type="ORF">PIB30_074382</name>
</gene>
<keyword evidence="5" id="KW-1133">Transmembrane helix</keyword>
<evidence type="ECO:0000313" key="8">
    <source>
        <dbReference type="Proteomes" id="UP001341840"/>
    </source>
</evidence>
<comment type="caution">
    <text evidence="7">The sequence shown here is derived from an EMBL/GenBank/DDBJ whole genome shotgun (WGS) entry which is preliminary data.</text>
</comment>
<organism evidence="7 8">
    <name type="scientific">Stylosanthes scabra</name>
    <dbReference type="NCBI Taxonomy" id="79078"/>
    <lineage>
        <taxon>Eukaryota</taxon>
        <taxon>Viridiplantae</taxon>
        <taxon>Streptophyta</taxon>
        <taxon>Embryophyta</taxon>
        <taxon>Tracheophyta</taxon>
        <taxon>Spermatophyta</taxon>
        <taxon>Magnoliopsida</taxon>
        <taxon>eudicotyledons</taxon>
        <taxon>Gunneridae</taxon>
        <taxon>Pentapetalae</taxon>
        <taxon>rosids</taxon>
        <taxon>fabids</taxon>
        <taxon>Fabales</taxon>
        <taxon>Fabaceae</taxon>
        <taxon>Papilionoideae</taxon>
        <taxon>50 kb inversion clade</taxon>
        <taxon>dalbergioids sensu lato</taxon>
        <taxon>Dalbergieae</taxon>
        <taxon>Pterocarpus clade</taxon>
        <taxon>Stylosanthes</taxon>
    </lineage>
</organism>
<dbReference type="InterPro" id="IPR010666">
    <property type="entry name" value="Znf_GRF"/>
</dbReference>
<proteinExistence type="predicted"/>
<evidence type="ECO:0000259" key="6">
    <source>
        <dbReference type="PROSITE" id="PS51999"/>
    </source>
</evidence>
<evidence type="ECO:0000313" key="7">
    <source>
        <dbReference type="EMBL" id="MED6162857.1"/>
    </source>
</evidence>